<keyword evidence="4" id="KW-1185">Reference proteome</keyword>
<keyword evidence="3" id="KW-0540">Nuclease</keyword>
<dbReference type="CDD" id="cd00056">
    <property type="entry name" value="ENDO3c"/>
    <property type="match status" value="1"/>
</dbReference>
<evidence type="ECO:0000313" key="4">
    <source>
        <dbReference type="Proteomes" id="UP000001548"/>
    </source>
</evidence>
<dbReference type="InterPro" id="IPR030841">
    <property type="entry name" value="NTH1"/>
</dbReference>
<keyword evidence="1" id="KW-0496">Mitochondrion</keyword>
<dbReference type="GO" id="GO:0000703">
    <property type="term" value="F:oxidized pyrimidine nucleobase lesion DNA N-glycosylase activity"/>
    <property type="evidence" value="ECO:0000318"/>
    <property type="project" value="GO_Central"/>
</dbReference>
<dbReference type="GO" id="GO:0005634">
    <property type="term" value="C:nucleus"/>
    <property type="evidence" value="ECO:0000318"/>
    <property type="project" value="GO_Central"/>
</dbReference>
<keyword evidence="1" id="KW-0326">Glycosidase</keyword>
<keyword evidence="3" id="KW-0255">Endonuclease</keyword>
<keyword evidence="1" id="KW-0378">Hydrolase</keyword>
<dbReference type="OMA" id="PDLEDTW"/>
<dbReference type="KEGG" id="gla:GL50803_003595"/>
<dbReference type="GO" id="GO:0003906">
    <property type="term" value="F:DNA-(apurinic or apyrimidinic site) endonuclease activity"/>
    <property type="evidence" value="ECO:0000318"/>
    <property type="project" value="GO_Central"/>
</dbReference>
<dbReference type="EC" id="4.2.99.18" evidence="1"/>
<evidence type="ECO:0000256" key="2">
    <source>
        <dbReference type="SAM" id="MobiDB-lite"/>
    </source>
</evidence>
<dbReference type="EMBL" id="AACB03000003">
    <property type="protein sequence ID" value="KAE8303286.1"/>
    <property type="molecule type" value="Genomic_DNA"/>
</dbReference>
<dbReference type="EC" id="3.2.2.-" evidence="1"/>
<dbReference type="SMART" id="SM00478">
    <property type="entry name" value="ENDO3c"/>
    <property type="match status" value="1"/>
</dbReference>
<comment type="caution">
    <text evidence="3">The sequence shown here is derived from an EMBL/GenBank/DDBJ whole genome shotgun (WGS) entry which is preliminary data.</text>
</comment>
<dbReference type="SMR" id="A8BPI7"/>
<dbReference type="Pfam" id="PF00730">
    <property type="entry name" value="HhH-GPD"/>
    <property type="match status" value="1"/>
</dbReference>
<feature type="compositionally biased region" description="Basic residues" evidence="2">
    <location>
        <begin position="298"/>
        <end position="307"/>
    </location>
</feature>
<dbReference type="GO" id="GO:0005739">
    <property type="term" value="C:mitochondrion"/>
    <property type="evidence" value="ECO:0007669"/>
    <property type="project" value="UniProtKB-SubCell"/>
</dbReference>
<comment type="subcellular location">
    <subcellularLocation>
        <location evidence="1">Nucleus</location>
    </subcellularLocation>
    <subcellularLocation>
        <location evidence="1">Mitochondrion</location>
    </subcellularLocation>
</comment>
<comment type="function">
    <text evidence="1">Bifunctional DNA N-glycosylase with associated apurinic/apyrimidinic (AP) lyase function that catalyzes the first step in base excision repair (BER), the primary repair pathway for the repair of oxidative DNA damage. The DNA N-glycosylase activity releases the damaged DNA base from DNA by cleaving the N-glycosidic bond, leaving an AP site. The AP lyase activity cleaves the phosphodiester bond 3' to the AP site by a beta-elimination. Primarily recognizes and repairs oxidative base damage of pyrimidines.</text>
</comment>
<dbReference type="InterPro" id="IPR011257">
    <property type="entry name" value="DNA_glycosylase"/>
</dbReference>
<keyword evidence="1" id="KW-0539">Nucleus</keyword>
<dbReference type="GO" id="GO:0003677">
    <property type="term" value="F:DNA binding"/>
    <property type="evidence" value="ECO:0007669"/>
    <property type="project" value="UniProtKB-UniRule"/>
</dbReference>
<proteinExistence type="inferred from homology"/>
<dbReference type="FunCoup" id="A8BPI7">
    <property type="interactions" value="66"/>
</dbReference>
<keyword evidence="1" id="KW-0227">DNA damage</keyword>
<keyword evidence="1" id="KW-0456">Lyase</keyword>
<dbReference type="Gene3D" id="1.10.1670.10">
    <property type="entry name" value="Helix-hairpin-Helix base-excision DNA repair enzymes (C-terminal)"/>
    <property type="match status" value="1"/>
</dbReference>
<organism evidence="3 4">
    <name type="scientific">Giardia intestinalis (strain ATCC 50803 / WB clone C6)</name>
    <name type="common">Giardia lamblia</name>
    <dbReference type="NCBI Taxonomy" id="184922"/>
    <lineage>
        <taxon>Eukaryota</taxon>
        <taxon>Metamonada</taxon>
        <taxon>Diplomonadida</taxon>
        <taxon>Hexamitidae</taxon>
        <taxon>Giardiinae</taxon>
        <taxon>Giardia</taxon>
    </lineage>
</organism>
<dbReference type="AlphaFoldDB" id="A8BPI7"/>
<dbReference type="HAMAP" id="MF_03183">
    <property type="entry name" value="Endonuclease_III_Nth"/>
    <property type="match status" value="1"/>
</dbReference>
<dbReference type="SUPFAM" id="SSF48150">
    <property type="entry name" value="DNA-glycosylase"/>
    <property type="match status" value="1"/>
</dbReference>
<dbReference type="GeneID" id="5698646"/>
<evidence type="ECO:0000313" key="3">
    <source>
        <dbReference type="EMBL" id="KAE8303286.1"/>
    </source>
</evidence>
<keyword evidence="1" id="KW-0234">DNA repair</keyword>
<dbReference type="Gene3D" id="1.10.340.30">
    <property type="entry name" value="Hypothetical protein, domain 2"/>
    <property type="match status" value="1"/>
</dbReference>
<dbReference type="RefSeq" id="XP_001705761.1">
    <property type="nucleotide sequence ID" value="XM_001705709.1"/>
</dbReference>
<dbReference type="PANTHER" id="PTHR43286">
    <property type="entry name" value="ENDONUCLEASE III-LIKE PROTEIN 1"/>
    <property type="match status" value="1"/>
</dbReference>
<gene>
    <name evidence="1" type="primary">NTH1</name>
    <name evidence="3" type="ORF">GL50803_003595</name>
</gene>
<accession>A8BPI7</accession>
<dbReference type="GO" id="GO:0006285">
    <property type="term" value="P:base-excision repair, AP site formation"/>
    <property type="evidence" value="ECO:0000318"/>
    <property type="project" value="GO_Central"/>
</dbReference>
<comment type="catalytic activity">
    <reaction evidence="1">
        <text>2'-deoxyribonucleotide-(2'-deoxyribose 5'-phosphate)-2'-deoxyribonucleotide-DNA = a 3'-end 2'-deoxyribonucleotide-(2,3-dehydro-2,3-deoxyribose 5'-phosphate)-DNA + a 5'-end 5'-phospho-2'-deoxyribonucleoside-DNA + H(+)</text>
        <dbReference type="Rhea" id="RHEA:66592"/>
        <dbReference type="Rhea" id="RHEA-COMP:13180"/>
        <dbReference type="Rhea" id="RHEA-COMP:16897"/>
        <dbReference type="Rhea" id="RHEA-COMP:17067"/>
        <dbReference type="ChEBI" id="CHEBI:15378"/>
        <dbReference type="ChEBI" id="CHEBI:136412"/>
        <dbReference type="ChEBI" id="CHEBI:157695"/>
        <dbReference type="ChEBI" id="CHEBI:167181"/>
        <dbReference type="EC" id="4.2.99.18"/>
    </reaction>
</comment>
<comment type="caution">
    <text evidence="1">Lacks conserved residue(s) required for the propagation of feature annotation.</text>
</comment>
<dbReference type="GO" id="GO:0140078">
    <property type="term" value="F:class I DNA-(apurinic or apyrimidinic site) endonuclease activity"/>
    <property type="evidence" value="ECO:0007669"/>
    <property type="project" value="UniProtKB-EC"/>
</dbReference>
<feature type="region of interest" description="Disordered" evidence="2">
    <location>
        <begin position="286"/>
        <end position="323"/>
    </location>
</feature>
<dbReference type="Proteomes" id="UP000001548">
    <property type="component" value="Unassembled WGS sequence"/>
</dbReference>
<dbReference type="PANTHER" id="PTHR43286:SF1">
    <property type="entry name" value="ENDONUCLEASE III-LIKE PROTEIN 1"/>
    <property type="match status" value="1"/>
</dbReference>
<dbReference type="InterPro" id="IPR023170">
    <property type="entry name" value="HhH_base_excis_C"/>
</dbReference>
<name>A8BPI7_GIAIC</name>
<dbReference type="VEuPathDB" id="GiardiaDB:GL50803_3595"/>
<sequence length="323" mass="36186">MAPIPDLEDTWEKIETMRAEYVCPVDVFGAHMLSDTTETPDGRFRFAIGLLLSARNLDRVTAAAMYKLNHMLPVPPDGLDKERLKKLEAEFEEKTKGLQKSTKAEAMLKKNFPIDIDNLMKLDAWRLTAKNVVDSGLDELGRIIHPVGFCRRKAEYMKNVAQICLDNYGGDIPKDLAGILKLPGFGPKMGHLLVQIVYGQVEGIAVDTHVCRIAQRLRWVEKGMCEPNGKMLNPDDVAKQLVETLPKDKWRDINHLLVGFGQTVCKASFPECNRCLIAGTGHCYHKSETKPETGTGKPRNRERRAKASKREAEDQGGATDEDE</sequence>
<dbReference type="HOGENOM" id="CLU_012862_4_2_1"/>
<dbReference type="InterPro" id="IPR003265">
    <property type="entry name" value="HhH-GPD_domain"/>
</dbReference>
<protein>
    <recommendedName>
        <fullName evidence="1">Endonuclease III homolog</fullName>
        <ecNumber evidence="1">3.2.2.-</ecNumber>
        <ecNumber evidence="1">4.2.99.18</ecNumber>
    </recommendedName>
    <alternativeName>
        <fullName evidence="1">Bifunctional DNA N-glycosylase/DNA-(apurinic or apyrimidinic site) lyase</fullName>
        <shortName evidence="1">DNA glycosylase/AP lyase</shortName>
    </alternativeName>
</protein>
<dbReference type="GO" id="GO:0006289">
    <property type="term" value="P:nucleotide-excision repair"/>
    <property type="evidence" value="ECO:0000318"/>
    <property type="project" value="GO_Central"/>
</dbReference>
<reference evidence="3 4" key="1">
    <citation type="journal article" date="2007" name="Science">
        <title>Genomic minimalism in the early diverging intestinal parasite Giardia lamblia.</title>
        <authorList>
            <person name="Morrison H.G."/>
            <person name="McArthur A.G."/>
            <person name="Gillin F.D."/>
            <person name="Aley S.B."/>
            <person name="Adam R.D."/>
            <person name="Olsen G.J."/>
            <person name="Best A.A."/>
            <person name="Cande W.Z."/>
            <person name="Chen F."/>
            <person name="Cipriano M.J."/>
            <person name="Davids B.J."/>
            <person name="Dawson S.C."/>
            <person name="Elmendorf H.G."/>
            <person name="Hehl A.B."/>
            <person name="Holder M.E."/>
            <person name="Huse S.M."/>
            <person name="Kim U.U."/>
            <person name="Lasek-Nesselquist E."/>
            <person name="Manning G."/>
            <person name="Nigam A."/>
            <person name="Nixon J.E."/>
            <person name="Palm D."/>
            <person name="Passamaneck N.E."/>
            <person name="Prabhu A."/>
            <person name="Reich C.I."/>
            <person name="Reiner D.S."/>
            <person name="Samuelson J."/>
            <person name="Svard S.G."/>
            <person name="Sogin M.L."/>
        </authorList>
    </citation>
    <scope>NUCLEOTIDE SEQUENCE [LARGE SCALE GENOMIC DNA]</scope>
    <source>
        <strain evidence="3 4">WB C6</strain>
    </source>
</reference>
<comment type="similarity">
    <text evidence="1">Belongs to the Nth/MutY family.</text>
</comment>
<evidence type="ECO:0000256" key="1">
    <source>
        <dbReference type="HAMAP-Rule" id="MF_03183"/>
    </source>
</evidence>
<dbReference type="STRING" id="184922.A8BPI7"/>